<proteinExistence type="predicted"/>
<dbReference type="Proteomes" id="UP000183203">
    <property type="component" value="Unassembled WGS sequence"/>
</dbReference>
<gene>
    <name evidence="2" type="ORF">SAMN05216418_0835</name>
</gene>
<reference evidence="2 3" key="1">
    <citation type="submission" date="2016-09" db="EMBL/GenBank/DDBJ databases">
        <authorList>
            <person name="Capua I."/>
            <person name="De Benedictis P."/>
            <person name="Joannis T."/>
            <person name="Lombin L.H."/>
            <person name="Cattoli G."/>
        </authorList>
    </citation>
    <scope>NUCLEOTIDE SEQUENCE [LARGE SCALE GENOMIC DNA]</scope>
    <source>
        <strain evidence="2 3">NIO-1002</strain>
    </source>
</reference>
<keyword evidence="1" id="KW-1133">Transmembrane helix</keyword>
<feature type="transmembrane region" description="Helical" evidence="1">
    <location>
        <begin position="21"/>
        <end position="39"/>
    </location>
</feature>
<sequence>MSSIPLSVERSRAYGCRMTGPWFSLPFGIALAVFAVIQLGPNPQWWSITTTIMLGAAATISISRGVLDMWAARRRRTHGR</sequence>
<evidence type="ECO:0000313" key="2">
    <source>
        <dbReference type="EMBL" id="SDB87129.1"/>
    </source>
</evidence>
<dbReference type="AlphaFoldDB" id="A0A1G6GYQ1"/>
<name>A0A1G6GYQ1_9MICO</name>
<accession>A0A1G6GYQ1</accession>
<keyword evidence="1" id="KW-0472">Membrane</keyword>
<keyword evidence="1" id="KW-0812">Transmembrane</keyword>
<feature type="transmembrane region" description="Helical" evidence="1">
    <location>
        <begin position="45"/>
        <end position="67"/>
    </location>
</feature>
<organism evidence="2 3">
    <name type="scientific">Microbacterium enclense</name>
    <dbReference type="NCBI Taxonomy" id="993073"/>
    <lineage>
        <taxon>Bacteria</taxon>
        <taxon>Bacillati</taxon>
        <taxon>Actinomycetota</taxon>
        <taxon>Actinomycetes</taxon>
        <taxon>Micrococcales</taxon>
        <taxon>Microbacteriaceae</taxon>
        <taxon>Microbacterium</taxon>
    </lineage>
</organism>
<evidence type="ECO:0000256" key="1">
    <source>
        <dbReference type="SAM" id="Phobius"/>
    </source>
</evidence>
<evidence type="ECO:0000313" key="3">
    <source>
        <dbReference type="Proteomes" id="UP000183203"/>
    </source>
</evidence>
<dbReference type="STRING" id="993073.AS029_02970"/>
<dbReference type="EMBL" id="FMYG01000001">
    <property type="protein sequence ID" value="SDB87129.1"/>
    <property type="molecule type" value="Genomic_DNA"/>
</dbReference>
<protein>
    <submittedName>
        <fullName evidence="2">Uncharacterized protein</fullName>
    </submittedName>
</protein>